<dbReference type="GO" id="GO:0003677">
    <property type="term" value="F:DNA binding"/>
    <property type="evidence" value="ECO:0007669"/>
    <property type="project" value="UniProtKB-KW"/>
</dbReference>
<dbReference type="InterPro" id="IPR001138">
    <property type="entry name" value="Zn2Cys6_DnaBD"/>
</dbReference>
<gene>
    <name evidence="8" type="ORF">N7509_010665</name>
</gene>
<keyword evidence="9" id="KW-1185">Reference proteome</keyword>
<keyword evidence="4" id="KW-0238">DNA-binding</keyword>
<protein>
    <recommendedName>
        <fullName evidence="7">Zn(2)-C6 fungal-type domain-containing protein</fullName>
    </recommendedName>
</protein>
<evidence type="ECO:0000256" key="1">
    <source>
        <dbReference type="ARBA" id="ARBA00022723"/>
    </source>
</evidence>
<comment type="caution">
    <text evidence="8">The sequence shown here is derived from an EMBL/GenBank/DDBJ whole genome shotgun (WGS) entry which is preliminary data.</text>
</comment>
<dbReference type="GO" id="GO:0000981">
    <property type="term" value="F:DNA-binding transcription factor activity, RNA polymerase II-specific"/>
    <property type="evidence" value="ECO:0007669"/>
    <property type="project" value="InterPro"/>
</dbReference>
<dbReference type="PANTHER" id="PTHR47660:SF3">
    <property type="entry name" value="FINGER DOMAIN PROTEIN, PUTATIVE (AFU_ORTHOLOGUE AFUA_4G03310)-RELATED"/>
    <property type="match status" value="1"/>
</dbReference>
<dbReference type="OrthoDB" id="4216928at2759"/>
<dbReference type="SMART" id="SM00066">
    <property type="entry name" value="GAL4"/>
    <property type="match status" value="1"/>
</dbReference>
<evidence type="ECO:0000259" key="7">
    <source>
        <dbReference type="PROSITE" id="PS50048"/>
    </source>
</evidence>
<evidence type="ECO:0000313" key="9">
    <source>
        <dbReference type="Proteomes" id="UP001147747"/>
    </source>
</evidence>
<dbReference type="AlphaFoldDB" id="A0A9W9VRZ9"/>
<keyword evidence="1" id="KW-0479">Metal-binding</keyword>
<accession>A0A9W9VRZ9</accession>
<evidence type="ECO:0000256" key="4">
    <source>
        <dbReference type="ARBA" id="ARBA00023125"/>
    </source>
</evidence>
<reference evidence="8" key="1">
    <citation type="submission" date="2022-12" db="EMBL/GenBank/DDBJ databases">
        <authorList>
            <person name="Petersen C."/>
        </authorList>
    </citation>
    <scope>NUCLEOTIDE SEQUENCE</scope>
    <source>
        <strain evidence="8">IBT 29677</strain>
    </source>
</reference>
<proteinExistence type="predicted"/>
<dbReference type="GeneID" id="81374282"/>
<dbReference type="PROSITE" id="PS50048">
    <property type="entry name" value="ZN2_CY6_FUNGAL_2"/>
    <property type="match status" value="1"/>
</dbReference>
<dbReference type="CDD" id="cd00067">
    <property type="entry name" value="GAL4"/>
    <property type="match status" value="1"/>
</dbReference>
<dbReference type="RefSeq" id="XP_056485922.1">
    <property type="nucleotide sequence ID" value="XM_056635302.1"/>
</dbReference>
<dbReference type="PROSITE" id="PS00463">
    <property type="entry name" value="ZN2_CY6_FUNGAL_1"/>
    <property type="match status" value="1"/>
</dbReference>
<evidence type="ECO:0000256" key="6">
    <source>
        <dbReference type="ARBA" id="ARBA00023242"/>
    </source>
</evidence>
<feature type="domain" description="Zn(2)-C6 fungal-type" evidence="7">
    <location>
        <begin position="13"/>
        <end position="43"/>
    </location>
</feature>
<dbReference type="GO" id="GO:0008270">
    <property type="term" value="F:zinc ion binding"/>
    <property type="evidence" value="ECO:0007669"/>
    <property type="project" value="InterPro"/>
</dbReference>
<evidence type="ECO:0000313" key="8">
    <source>
        <dbReference type="EMBL" id="KAJ5388124.1"/>
    </source>
</evidence>
<dbReference type="InterPro" id="IPR036864">
    <property type="entry name" value="Zn2-C6_fun-type_DNA-bd_sf"/>
</dbReference>
<evidence type="ECO:0000256" key="3">
    <source>
        <dbReference type="ARBA" id="ARBA00023015"/>
    </source>
</evidence>
<keyword evidence="2" id="KW-0862">Zinc</keyword>
<name>A0A9W9VRZ9_9EURO</name>
<dbReference type="Pfam" id="PF00172">
    <property type="entry name" value="Zn_clus"/>
    <property type="match status" value="1"/>
</dbReference>
<dbReference type="SUPFAM" id="SSF57701">
    <property type="entry name" value="Zn2/Cys6 DNA-binding domain"/>
    <property type="match status" value="1"/>
</dbReference>
<evidence type="ECO:0000256" key="2">
    <source>
        <dbReference type="ARBA" id="ARBA00022833"/>
    </source>
</evidence>
<keyword evidence="5" id="KW-0804">Transcription</keyword>
<dbReference type="Proteomes" id="UP001147747">
    <property type="component" value="Unassembled WGS sequence"/>
</dbReference>
<dbReference type="Gene3D" id="4.10.240.10">
    <property type="entry name" value="Zn(2)-C6 fungal-type DNA-binding domain"/>
    <property type="match status" value="1"/>
</dbReference>
<sequence>MAHQDPAPPRRKSCEACKTAKRRCDLAFPACSRCISRNLPCSYPGRLPAAYQDLVDESPPTIPTNAMDHMWLTTAMTHPSPIHNGLCAESILDSAPEPREPQLDWNQYVSDELSTTSFFEGPLSPTNFAVALPRARSLRPLSVIVASHLQFTIDVLKTAPQMMVIENRTPWCHQQLYKSHNMPQVMQDAYACCSLYMCKNDINAPVIMNLFDARTRELLSAPEPTETLDILARTQALILYQIMRLFDGDIRSHATADALFTTLESSVLTLMAIVPTPKPYDPTELLPLSMEDAATFWEGWVLQESARRTVLFTYYFIQIFKVLQGRVPVSCDGKLGLEHSWYLSGDLWNASSAFDFAVAWTEKQHHIVYNLDFEPVLQNAQPGEVDLFGRMLLVTALGIDKAKAWFHIRGAIL</sequence>
<dbReference type="EMBL" id="JAPZBU010000009">
    <property type="protein sequence ID" value="KAJ5388124.1"/>
    <property type="molecule type" value="Genomic_DNA"/>
</dbReference>
<keyword evidence="3" id="KW-0805">Transcription regulation</keyword>
<reference evidence="8" key="2">
    <citation type="journal article" date="2023" name="IMA Fungus">
        <title>Comparative genomic study of the Penicillium genus elucidates a diverse pangenome and 15 lateral gene transfer events.</title>
        <authorList>
            <person name="Petersen C."/>
            <person name="Sorensen T."/>
            <person name="Nielsen M.R."/>
            <person name="Sondergaard T.E."/>
            <person name="Sorensen J.L."/>
            <person name="Fitzpatrick D.A."/>
            <person name="Frisvad J.C."/>
            <person name="Nielsen K.L."/>
        </authorList>
    </citation>
    <scope>NUCLEOTIDE SEQUENCE</scope>
    <source>
        <strain evidence="8">IBT 29677</strain>
    </source>
</reference>
<evidence type="ECO:0000256" key="5">
    <source>
        <dbReference type="ARBA" id="ARBA00023163"/>
    </source>
</evidence>
<organism evidence="8 9">
    <name type="scientific">Penicillium cosmopolitanum</name>
    <dbReference type="NCBI Taxonomy" id="1131564"/>
    <lineage>
        <taxon>Eukaryota</taxon>
        <taxon>Fungi</taxon>
        <taxon>Dikarya</taxon>
        <taxon>Ascomycota</taxon>
        <taxon>Pezizomycotina</taxon>
        <taxon>Eurotiomycetes</taxon>
        <taxon>Eurotiomycetidae</taxon>
        <taxon>Eurotiales</taxon>
        <taxon>Aspergillaceae</taxon>
        <taxon>Penicillium</taxon>
    </lineage>
</organism>
<keyword evidence="6" id="KW-0539">Nucleus</keyword>
<dbReference type="PANTHER" id="PTHR47660">
    <property type="entry name" value="TRANSCRIPTION FACTOR WITH C2H2 AND ZN(2)-CYS(6) DNA BINDING DOMAIN (EUROFUNG)-RELATED-RELATED"/>
    <property type="match status" value="1"/>
</dbReference>